<dbReference type="Proteomes" id="UP000245073">
    <property type="component" value="Unassembled WGS sequence"/>
</dbReference>
<protein>
    <submittedName>
        <fullName evidence="1">DUF4926 domain-containing protein</fullName>
    </submittedName>
</protein>
<dbReference type="OrthoDB" id="27224at2"/>
<sequence>MINELDTVALLVDRPDLNLRKGEMGTVVDVLGDREVFQVEFVDDEGFTYGLATFAASDLLKLHHRARAA</sequence>
<gene>
    <name evidence="1" type="ORF">DDF67_06800</name>
</gene>
<dbReference type="EMBL" id="QDKQ01000029">
    <property type="protein sequence ID" value="PVM91513.1"/>
    <property type="molecule type" value="Genomic_DNA"/>
</dbReference>
<accession>A0A2T9K6P3</accession>
<organism evidence="1 2">
    <name type="scientific">Caulobacter endophyticus</name>
    <dbReference type="NCBI Taxonomy" id="2172652"/>
    <lineage>
        <taxon>Bacteria</taxon>
        <taxon>Pseudomonadati</taxon>
        <taxon>Pseudomonadota</taxon>
        <taxon>Alphaproteobacteria</taxon>
        <taxon>Caulobacterales</taxon>
        <taxon>Caulobacteraceae</taxon>
        <taxon>Caulobacter</taxon>
    </lineage>
</organism>
<dbReference type="AlphaFoldDB" id="A0A2T9K6P3"/>
<proteinExistence type="predicted"/>
<name>A0A2T9K6P3_9CAUL</name>
<dbReference type="InterPro" id="IPR032568">
    <property type="entry name" value="DUF4926"/>
</dbReference>
<keyword evidence="2" id="KW-1185">Reference proteome</keyword>
<evidence type="ECO:0000313" key="2">
    <source>
        <dbReference type="Proteomes" id="UP000245073"/>
    </source>
</evidence>
<dbReference type="RefSeq" id="WP_109100153.1">
    <property type="nucleotide sequence ID" value="NZ_QDKQ01000029.1"/>
</dbReference>
<reference evidence="1 2" key="1">
    <citation type="submission" date="2018-04" db="EMBL/GenBank/DDBJ databases">
        <title>The genome sequence of Caulobacter sp. 744.</title>
        <authorList>
            <person name="Gao J."/>
            <person name="Sun J."/>
        </authorList>
    </citation>
    <scope>NUCLEOTIDE SEQUENCE [LARGE SCALE GENOMIC DNA]</scope>
    <source>
        <strain evidence="1 2">774</strain>
    </source>
</reference>
<comment type="caution">
    <text evidence="1">The sequence shown here is derived from an EMBL/GenBank/DDBJ whole genome shotgun (WGS) entry which is preliminary data.</text>
</comment>
<dbReference type="Pfam" id="PF16277">
    <property type="entry name" value="DUF4926"/>
    <property type="match status" value="1"/>
</dbReference>
<evidence type="ECO:0000313" key="1">
    <source>
        <dbReference type="EMBL" id="PVM91513.1"/>
    </source>
</evidence>